<comment type="caution">
    <text evidence="2">The sequence shown here is derived from an EMBL/GenBank/DDBJ whole genome shotgun (WGS) entry which is preliminary data.</text>
</comment>
<dbReference type="InterPro" id="IPR018711">
    <property type="entry name" value="NAGPA"/>
</dbReference>
<evidence type="ECO:0000313" key="2">
    <source>
        <dbReference type="EMBL" id="HIZ33676.1"/>
    </source>
</evidence>
<keyword evidence="2" id="KW-0326">Glycosidase</keyword>
<protein>
    <submittedName>
        <fullName evidence="2">Phosphodiester glycosidase family protein</fullName>
    </submittedName>
</protein>
<dbReference type="EMBL" id="DXBX01000072">
    <property type="protein sequence ID" value="HIZ33676.1"/>
    <property type="molecule type" value="Genomic_DNA"/>
</dbReference>
<dbReference type="PANTHER" id="PTHR40446:SF2">
    <property type="entry name" value="N-ACETYLGLUCOSAMINE-1-PHOSPHODIESTER ALPHA-N-ACETYLGLUCOSAMINIDASE"/>
    <property type="match status" value="1"/>
</dbReference>
<keyword evidence="2" id="KW-0378">Hydrolase</keyword>
<dbReference type="GO" id="GO:0016798">
    <property type="term" value="F:hydrolase activity, acting on glycosyl bonds"/>
    <property type="evidence" value="ECO:0007669"/>
    <property type="project" value="UniProtKB-KW"/>
</dbReference>
<reference evidence="2" key="1">
    <citation type="journal article" date="2021" name="PeerJ">
        <title>Extensive microbial diversity within the chicken gut microbiome revealed by metagenomics and culture.</title>
        <authorList>
            <person name="Gilroy R."/>
            <person name="Ravi A."/>
            <person name="Getino M."/>
            <person name="Pursley I."/>
            <person name="Horton D.L."/>
            <person name="Alikhan N.F."/>
            <person name="Baker D."/>
            <person name="Gharbi K."/>
            <person name="Hall N."/>
            <person name="Watson M."/>
            <person name="Adriaenssens E.M."/>
            <person name="Foster-Nyarko E."/>
            <person name="Jarju S."/>
            <person name="Secka A."/>
            <person name="Antonio M."/>
            <person name="Oren A."/>
            <person name="Chaudhuri R.R."/>
            <person name="La Ragione R."/>
            <person name="Hildebrand F."/>
            <person name="Pallen M.J."/>
        </authorList>
    </citation>
    <scope>NUCLEOTIDE SEQUENCE</scope>
    <source>
        <strain evidence="2">ChiHjej9B8-1298</strain>
    </source>
</reference>
<evidence type="ECO:0000313" key="3">
    <source>
        <dbReference type="Proteomes" id="UP000824028"/>
    </source>
</evidence>
<dbReference type="Pfam" id="PF09992">
    <property type="entry name" value="NAGPA"/>
    <property type="match status" value="1"/>
</dbReference>
<gene>
    <name evidence="2" type="ORF">H9814_09125</name>
</gene>
<evidence type="ECO:0000259" key="1">
    <source>
        <dbReference type="Pfam" id="PF09992"/>
    </source>
</evidence>
<organism evidence="2 3">
    <name type="scientific">Candidatus Bacteroides merdigallinarum</name>
    <dbReference type="NCBI Taxonomy" id="2838473"/>
    <lineage>
        <taxon>Bacteria</taxon>
        <taxon>Pseudomonadati</taxon>
        <taxon>Bacteroidota</taxon>
        <taxon>Bacteroidia</taxon>
        <taxon>Bacteroidales</taxon>
        <taxon>Bacteroidaceae</taxon>
        <taxon>Bacteroides</taxon>
    </lineage>
</organism>
<accession>A0A9D2EAD8</accession>
<reference evidence="2" key="2">
    <citation type="submission" date="2021-04" db="EMBL/GenBank/DDBJ databases">
        <authorList>
            <person name="Gilroy R."/>
        </authorList>
    </citation>
    <scope>NUCLEOTIDE SEQUENCE</scope>
    <source>
        <strain evidence="2">ChiHjej9B8-1298</strain>
    </source>
</reference>
<dbReference type="Proteomes" id="UP000824028">
    <property type="component" value="Unassembled WGS sequence"/>
</dbReference>
<proteinExistence type="predicted"/>
<dbReference type="AlphaFoldDB" id="A0A9D2EAD8"/>
<dbReference type="PANTHER" id="PTHR40446">
    <property type="entry name" value="N-ACETYLGLUCOSAMINE-1-PHOSPHODIESTER ALPHA-N-ACETYLGLUCOSAMINIDASE"/>
    <property type="match status" value="1"/>
</dbReference>
<name>A0A9D2EAD8_9BACE</name>
<feature type="domain" description="Phosphodiester glycosidase" evidence="1">
    <location>
        <begin position="92"/>
        <end position="298"/>
    </location>
</feature>
<sequence length="303" mass="33603">MAPTAGSTLDCTLDFCNGQQTDGEVLKDKQGWNIDSISPGIIRYHYAGYYKPCRSFQNVNVLEVDMNAGKNALQLAYITANDSLSSVAEAYQAQAGINGTYEPDASYVRADGKFYARNELKEGHLRYWKHEGALFMNADGTEISIGFASDSLYNATPCPNILSGAPMLIDNYRPVGLFFTGNVEGLCLDSLEYEDYRRHQGVRHPRTAVAAINPHKILLITVDGRNNQKAAGMSAAELTEFLQHYFRPQAALNIDGGGSTTFWMRGFNESRNSVVNYPTDNKRFDHNGQRRVTSFILVNAAKK</sequence>